<reference evidence="9" key="2">
    <citation type="submission" date="2006-05" db="EMBL/GenBank/DDBJ databases">
        <title>Sequencing of the draft genome and assembly of Desulfuromonas acetoxidans DSM 684.</title>
        <authorList>
            <consortium name="US DOE Joint Genome Institute (JGI-PGF)"/>
            <person name="Copeland A."/>
            <person name="Lucas S."/>
            <person name="Lapidus A."/>
            <person name="Barry K."/>
            <person name="Detter J.C."/>
            <person name="Glavina del Rio T."/>
            <person name="Hammon N."/>
            <person name="Israni S."/>
            <person name="Dalin E."/>
            <person name="Tice H."/>
            <person name="Bruce D."/>
            <person name="Pitluck S."/>
            <person name="Richardson P."/>
        </authorList>
    </citation>
    <scope>NUCLEOTIDE SEQUENCE [LARGE SCALE GENOMIC DNA]</scope>
    <source>
        <strain evidence="9">DSM 684</strain>
    </source>
</reference>
<dbReference type="NCBIfam" id="NF011430">
    <property type="entry name" value="PRK14861.1"/>
    <property type="match status" value="1"/>
</dbReference>
<evidence type="ECO:0000256" key="2">
    <source>
        <dbReference type="ARBA" id="ARBA00022448"/>
    </source>
</evidence>
<accession>Q1JZ97</accession>
<evidence type="ECO:0000256" key="6">
    <source>
        <dbReference type="ARBA" id="ARBA00023010"/>
    </source>
</evidence>
<comment type="subcellular location">
    <subcellularLocation>
        <location evidence="1">Membrane</location>
        <topology evidence="1">Single-pass membrane protein</topology>
    </subcellularLocation>
</comment>
<evidence type="ECO:0000256" key="4">
    <source>
        <dbReference type="ARBA" id="ARBA00022927"/>
    </source>
</evidence>
<evidence type="ECO:0000256" key="5">
    <source>
        <dbReference type="ARBA" id="ARBA00022989"/>
    </source>
</evidence>
<keyword evidence="6" id="KW-0811">Translocation</keyword>
<keyword evidence="3 8" id="KW-0812">Transmembrane</keyword>
<comment type="caution">
    <text evidence="9">The sequence shown here is derived from an EMBL/GenBank/DDBJ whole genome shotgun (WGS) entry which is preliminary data.</text>
</comment>
<organism evidence="9 10">
    <name type="scientific">Desulfuromonas acetoxidans (strain DSM 684 / 11070)</name>
    <dbReference type="NCBI Taxonomy" id="281689"/>
    <lineage>
        <taxon>Bacteria</taxon>
        <taxon>Pseudomonadati</taxon>
        <taxon>Thermodesulfobacteriota</taxon>
        <taxon>Desulfuromonadia</taxon>
        <taxon>Desulfuromonadales</taxon>
        <taxon>Desulfuromonadaceae</taxon>
        <taxon>Desulfuromonas</taxon>
    </lineage>
</organism>
<dbReference type="Pfam" id="PF02416">
    <property type="entry name" value="TatA_B_E"/>
    <property type="match status" value="1"/>
</dbReference>
<gene>
    <name evidence="9" type="ORF">Dace_1532</name>
</gene>
<evidence type="ECO:0000313" key="9">
    <source>
        <dbReference type="EMBL" id="EAT15670.1"/>
    </source>
</evidence>
<evidence type="ECO:0000256" key="8">
    <source>
        <dbReference type="SAM" id="Phobius"/>
    </source>
</evidence>
<dbReference type="PANTHER" id="PTHR33162">
    <property type="entry name" value="SEC-INDEPENDENT PROTEIN TRANSLOCASE PROTEIN TATA, CHLOROPLASTIC"/>
    <property type="match status" value="1"/>
</dbReference>
<dbReference type="PRINTS" id="PR01506">
    <property type="entry name" value="TATBPROTEIN"/>
</dbReference>
<dbReference type="EMBL" id="AAEW02000009">
    <property type="protein sequence ID" value="EAT15670.1"/>
    <property type="molecule type" value="Genomic_DNA"/>
</dbReference>
<keyword evidence="4" id="KW-0653">Protein transport</keyword>
<dbReference type="Proteomes" id="UP000005695">
    <property type="component" value="Unassembled WGS sequence"/>
</dbReference>
<evidence type="ECO:0000256" key="3">
    <source>
        <dbReference type="ARBA" id="ARBA00022692"/>
    </source>
</evidence>
<dbReference type="AlphaFoldDB" id="Q1JZ97"/>
<reference evidence="9" key="1">
    <citation type="submission" date="2006-05" db="EMBL/GenBank/DDBJ databases">
        <title>Annotation of the draft genome assembly of Desulfuromonas acetoxidans DSM 684.</title>
        <authorList>
            <consortium name="US DOE Joint Genome Institute (JGI-ORNL)"/>
            <person name="Larimer F."/>
            <person name="Land M."/>
            <person name="Hauser L."/>
        </authorList>
    </citation>
    <scope>NUCLEOTIDE SEQUENCE [LARGE SCALE GENOMIC DNA]</scope>
    <source>
        <strain evidence="9">DSM 684</strain>
    </source>
</reference>
<evidence type="ECO:0000313" key="10">
    <source>
        <dbReference type="Proteomes" id="UP000005695"/>
    </source>
</evidence>
<evidence type="ECO:0000256" key="7">
    <source>
        <dbReference type="ARBA" id="ARBA00023136"/>
    </source>
</evidence>
<keyword evidence="7 8" id="KW-0472">Membrane</keyword>
<sequence>MSMFGIGLPELMMILILALVVMGPKKMPAIAKALGRGLNEFRHATQEIKNSIEIDMSDHDQDKRS</sequence>
<keyword evidence="5 8" id="KW-1133">Transmembrane helix</keyword>
<dbReference type="Gene3D" id="1.20.5.3310">
    <property type="match status" value="1"/>
</dbReference>
<keyword evidence="2" id="KW-0813">Transport</keyword>
<dbReference type="GO" id="GO:0016020">
    <property type="term" value="C:membrane"/>
    <property type="evidence" value="ECO:0007669"/>
    <property type="project" value="UniProtKB-SubCell"/>
</dbReference>
<dbReference type="PANTHER" id="PTHR33162:SF1">
    <property type="entry name" value="SEC-INDEPENDENT PROTEIN TRANSLOCASE PROTEIN TATA, CHLOROPLASTIC"/>
    <property type="match status" value="1"/>
</dbReference>
<protein>
    <submittedName>
        <fullName evidence="9">Sec-independent translocation protein mttA/Hcf106</fullName>
    </submittedName>
</protein>
<keyword evidence="10" id="KW-1185">Reference proteome</keyword>
<proteinExistence type="predicted"/>
<name>Q1JZ97_DESA6</name>
<dbReference type="InterPro" id="IPR003369">
    <property type="entry name" value="TatA/B/E"/>
</dbReference>
<evidence type="ECO:0000256" key="1">
    <source>
        <dbReference type="ARBA" id="ARBA00004167"/>
    </source>
</evidence>
<dbReference type="GO" id="GO:0015031">
    <property type="term" value="P:protein transport"/>
    <property type="evidence" value="ECO:0007669"/>
    <property type="project" value="UniProtKB-KW"/>
</dbReference>
<feature type="transmembrane region" description="Helical" evidence="8">
    <location>
        <begin position="6"/>
        <end position="23"/>
    </location>
</feature>